<keyword evidence="3" id="KW-1185">Reference proteome</keyword>
<dbReference type="InterPro" id="IPR026898">
    <property type="entry name" value="PrsW"/>
</dbReference>
<evidence type="ECO:0000313" key="2">
    <source>
        <dbReference type="EMBL" id="BDZ44771.1"/>
    </source>
</evidence>
<keyword evidence="1" id="KW-0812">Transmembrane</keyword>
<dbReference type="Proteomes" id="UP001321498">
    <property type="component" value="Chromosome"/>
</dbReference>
<organism evidence="2 3">
    <name type="scientific">Naasia aerilata</name>
    <dbReference type="NCBI Taxonomy" id="1162966"/>
    <lineage>
        <taxon>Bacteria</taxon>
        <taxon>Bacillati</taxon>
        <taxon>Actinomycetota</taxon>
        <taxon>Actinomycetes</taxon>
        <taxon>Micrococcales</taxon>
        <taxon>Microbacteriaceae</taxon>
        <taxon>Naasia</taxon>
    </lineage>
</organism>
<proteinExistence type="predicted"/>
<keyword evidence="1" id="KW-0472">Membrane</keyword>
<dbReference type="Pfam" id="PF13367">
    <property type="entry name" value="PrsW-protease"/>
    <property type="match status" value="1"/>
</dbReference>
<keyword evidence="1" id="KW-1133">Transmembrane helix</keyword>
<evidence type="ECO:0008006" key="4">
    <source>
        <dbReference type="Google" id="ProtNLM"/>
    </source>
</evidence>
<feature type="transmembrane region" description="Helical" evidence="1">
    <location>
        <begin position="6"/>
        <end position="23"/>
    </location>
</feature>
<feature type="transmembrane region" description="Helical" evidence="1">
    <location>
        <begin position="30"/>
        <end position="48"/>
    </location>
</feature>
<evidence type="ECO:0000313" key="3">
    <source>
        <dbReference type="Proteomes" id="UP001321498"/>
    </source>
</evidence>
<evidence type="ECO:0000256" key="1">
    <source>
        <dbReference type="SAM" id="Phobius"/>
    </source>
</evidence>
<protein>
    <recommendedName>
        <fullName evidence="4">PrsW family intramembrane metalloprotease</fullName>
    </recommendedName>
</protein>
<feature type="transmembrane region" description="Helical" evidence="1">
    <location>
        <begin position="54"/>
        <end position="74"/>
    </location>
</feature>
<gene>
    <name evidence="2" type="ORF">GCM10025866_06800</name>
</gene>
<feature type="transmembrane region" description="Helical" evidence="1">
    <location>
        <begin position="86"/>
        <end position="110"/>
    </location>
</feature>
<name>A0ABN6XIT5_9MICO</name>
<dbReference type="EMBL" id="AP027731">
    <property type="protein sequence ID" value="BDZ44771.1"/>
    <property type="molecule type" value="Genomic_DNA"/>
</dbReference>
<accession>A0ABN6XIT5</accession>
<sequence length="135" mass="14113">MLTPVGHVLWTAVLGAAIFGASRTGTRYRLTLGVLGAFVGVAVLHGLWDSMGGIASFVAVVVTGNAIPALQYGFLRPGTAAEVSTLASTFYAVGLIVISLIGLVLLWLMVRRHPWFEEPHAVPALASEEGGLGSR</sequence>
<reference evidence="3" key="1">
    <citation type="journal article" date="2019" name="Int. J. Syst. Evol. Microbiol.">
        <title>The Global Catalogue of Microorganisms (GCM) 10K type strain sequencing project: providing services to taxonomists for standard genome sequencing and annotation.</title>
        <authorList>
            <consortium name="The Broad Institute Genomics Platform"/>
            <consortium name="The Broad Institute Genome Sequencing Center for Infectious Disease"/>
            <person name="Wu L."/>
            <person name="Ma J."/>
        </authorList>
    </citation>
    <scope>NUCLEOTIDE SEQUENCE [LARGE SCALE GENOMIC DNA]</scope>
    <source>
        <strain evidence="3">NBRC 108725</strain>
    </source>
</reference>